<evidence type="ECO:0000313" key="2">
    <source>
        <dbReference type="EMBL" id="MBB5934987.1"/>
    </source>
</evidence>
<evidence type="ECO:0008006" key="4">
    <source>
        <dbReference type="Google" id="ProtNLM"/>
    </source>
</evidence>
<dbReference type="Proteomes" id="UP000588098">
    <property type="component" value="Unassembled WGS sequence"/>
</dbReference>
<reference evidence="2 3" key="1">
    <citation type="submission" date="2020-08" db="EMBL/GenBank/DDBJ databases">
        <title>Genomic Encyclopedia of Type Strains, Phase III (KMG-III): the genomes of soil and plant-associated and newly described type strains.</title>
        <authorList>
            <person name="Whitman W."/>
        </authorList>
    </citation>
    <scope>NUCLEOTIDE SEQUENCE [LARGE SCALE GENOMIC DNA]</scope>
    <source>
        <strain evidence="2 3">CECT 8305</strain>
    </source>
</reference>
<keyword evidence="1" id="KW-0732">Signal</keyword>
<feature type="chain" id="PRO_5031147801" description="H repeat-associated protein N-terminal domain-containing protein" evidence="1">
    <location>
        <begin position="20"/>
        <end position="120"/>
    </location>
</feature>
<comment type="caution">
    <text evidence="2">The sequence shown here is derived from an EMBL/GenBank/DDBJ whole genome shotgun (WGS) entry which is preliminary data.</text>
</comment>
<evidence type="ECO:0000313" key="3">
    <source>
        <dbReference type="Proteomes" id="UP000588098"/>
    </source>
</evidence>
<accession>A0A7W9Q9I7</accession>
<proteinExistence type="predicted"/>
<evidence type="ECO:0000256" key="1">
    <source>
        <dbReference type="SAM" id="SignalP"/>
    </source>
</evidence>
<dbReference type="AlphaFoldDB" id="A0A7W9Q9I7"/>
<gene>
    <name evidence="2" type="ORF">FHS42_002037</name>
</gene>
<keyword evidence="3" id="KW-1185">Reference proteome</keyword>
<feature type="signal peptide" evidence="1">
    <location>
        <begin position="1"/>
        <end position="19"/>
    </location>
</feature>
<organism evidence="2 3">
    <name type="scientific">Streptomyces zagrosensis</name>
    <dbReference type="NCBI Taxonomy" id="1042984"/>
    <lineage>
        <taxon>Bacteria</taxon>
        <taxon>Bacillati</taxon>
        <taxon>Actinomycetota</taxon>
        <taxon>Actinomycetes</taxon>
        <taxon>Kitasatosporales</taxon>
        <taxon>Streptomycetaceae</taxon>
        <taxon>Streptomyces</taxon>
    </lineage>
</organism>
<dbReference type="EMBL" id="JACHJL010000004">
    <property type="protein sequence ID" value="MBB5934987.1"/>
    <property type="molecule type" value="Genomic_DNA"/>
</dbReference>
<sequence>MSVLLMACAAVVAGARSFAAIGQWARSAPQAALARLGARTVSAFGARLAPSMATIHRLIDQVCSGGLADLLECAPVGADTLAVEGKSARGPRHGDTPAAHLLAASTGTGTGTGAEMTVTS</sequence>
<protein>
    <recommendedName>
        <fullName evidence="4">H repeat-associated protein N-terminal domain-containing protein</fullName>
    </recommendedName>
</protein>
<name>A0A7W9Q9I7_9ACTN</name>